<organism evidence="1 2">
    <name type="scientific">Staphylococcus aureus</name>
    <dbReference type="NCBI Taxonomy" id="1280"/>
    <lineage>
        <taxon>Bacteria</taxon>
        <taxon>Bacillati</taxon>
        <taxon>Bacillota</taxon>
        <taxon>Bacilli</taxon>
        <taxon>Bacillales</taxon>
        <taxon>Staphylococcaceae</taxon>
        <taxon>Staphylococcus</taxon>
    </lineage>
</organism>
<evidence type="ECO:0000313" key="1">
    <source>
        <dbReference type="EMBL" id="KIU01461.1"/>
    </source>
</evidence>
<dbReference type="Proteomes" id="UP000032274">
    <property type="component" value="Unassembled WGS sequence"/>
</dbReference>
<gene>
    <name evidence="1" type="ORF">QU38_01510</name>
</gene>
<proteinExistence type="predicted"/>
<reference evidence="1 2" key="1">
    <citation type="submission" date="2015-01" db="EMBL/GenBank/DDBJ databases">
        <title>Characterization of Swiss Staphylococcus aureus strains involved in food poisoning.</title>
        <authorList>
            <person name="Crovadore J."/>
            <person name="Chablais R."/>
            <person name="Tonacini J."/>
            <person name="Schnyder B."/>
            <person name="Lefort F."/>
        </authorList>
    </citation>
    <scope>NUCLEOTIDE SEQUENCE [LARGE SCALE GENOMIC DNA]</scope>
    <source>
        <strain evidence="1 2">SA-120</strain>
    </source>
</reference>
<sequence length="138" mass="13614">MLDHLGDLMLGAEERAGEIDGDGVVPAGLGDGGGGTGVADDAGIVVGDVEPAVSLDRERDQRPRIVLGAHVAGERHGLAAGGLDLGDEARKLGLAPGADHHLGALRREQFGGGAADAGAGTGDDGDLALKAPVMISVL</sequence>
<accession>A0AA40JPW4</accession>
<dbReference type="AlphaFoldDB" id="A0AA40JPW4"/>
<name>A0AA40JPW4_STAAU</name>
<feature type="non-terminal residue" evidence="1">
    <location>
        <position position="138"/>
    </location>
</feature>
<comment type="caution">
    <text evidence="1">The sequence shown here is derived from an EMBL/GenBank/DDBJ whole genome shotgun (WGS) entry which is preliminary data.</text>
</comment>
<protein>
    <submittedName>
        <fullName evidence="1">Uncharacterized protein</fullName>
    </submittedName>
</protein>
<dbReference type="EMBL" id="JXIG01000328">
    <property type="protein sequence ID" value="KIU01461.1"/>
    <property type="molecule type" value="Genomic_DNA"/>
</dbReference>
<evidence type="ECO:0000313" key="2">
    <source>
        <dbReference type="Proteomes" id="UP000032274"/>
    </source>
</evidence>